<evidence type="ECO:0000256" key="8">
    <source>
        <dbReference type="ARBA" id="ARBA00048968"/>
    </source>
</evidence>
<evidence type="ECO:0000256" key="9">
    <source>
        <dbReference type="ARBA" id="ARBA00049893"/>
    </source>
</evidence>
<dbReference type="EMBL" id="CAFABA010000002">
    <property type="protein sequence ID" value="CAB4812468.1"/>
    <property type="molecule type" value="Genomic_DNA"/>
</dbReference>
<dbReference type="InterPro" id="IPR011324">
    <property type="entry name" value="Cytotoxic_necrot_fac-like_cat"/>
</dbReference>
<comment type="catalytic activity">
    <reaction evidence="1">
        <text>inosine + phosphate = alpha-D-ribose 1-phosphate + hypoxanthine</text>
        <dbReference type="Rhea" id="RHEA:27646"/>
        <dbReference type="ChEBI" id="CHEBI:17368"/>
        <dbReference type="ChEBI" id="CHEBI:17596"/>
        <dbReference type="ChEBI" id="CHEBI:43474"/>
        <dbReference type="ChEBI" id="CHEBI:57720"/>
        <dbReference type="EC" id="2.4.2.1"/>
    </reaction>
    <physiologicalReaction direction="left-to-right" evidence="1">
        <dbReference type="Rhea" id="RHEA:27647"/>
    </physiologicalReaction>
</comment>
<dbReference type="CDD" id="cd16833">
    <property type="entry name" value="YfiH"/>
    <property type="match status" value="1"/>
</dbReference>
<comment type="catalytic activity">
    <reaction evidence="7">
        <text>adenosine + H2O + H(+) = inosine + NH4(+)</text>
        <dbReference type="Rhea" id="RHEA:24408"/>
        <dbReference type="ChEBI" id="CHEBI:15377"/>
        <dbReference type="ChEBI" id="CHEBI:15378"/>
        <dbReference type="ChEBI" id="CHEBI:16335"/>
        <dbReference type="ChEBI" id="CHEBI:17596"/>
        <dbReference type="ChEBI" id="CHEBI:28938"/>
        <dbReference type="EC" id="3.5.4.4"/>
    </reaction>
    <physiologicalReaction direction="left-to-right" evidence="7">
        <dbReference type="Rhea" id="RHEA:24409"/>
    </physiologicalReaction>
</comment>
<sequence length="275" mass="28783">MASSVSRVSLHRFSFAGDDVLACVSGRTGGVSVSPYASLNLSFGVGDEPTAVVENRARLCLALRHPLDALTVANQVHSGDVVVVDESHRGSGARTADDAVADADALVTASPGVLLAVLLADCVPVVLVDRVRLVVAVAHAGWRGTVAHVAANTVACMRDAFGCDPADIRAGIGPSIGPASYEVGAEVVEAARRAYPDSPEVIHFDGARPTFDLWAANASDLHRAGVLREHIEISGIDSHTATDRYFSHRAARPTGRFMALAALGPRRVVQASRPR</sequence>
<dbReference type="PANTHER" id="PTHR30616">
    <property type="entry name" value="UNCHARACTERIZED PROTEIN YFIH"/>
    <property type="match status" value="1"/>
</dbReference>
<gene>
    <name evidence="10" type="ORF">UFOPK3139_00082</name>
    <name evidence="11" type="ORF">UFOPK3543_01379</name>
    <name evidence="12" type="ORF">UFOPK3967_00027</name>
</gene>
<comment type="catalytic activity">
    <reaction evidence="9">
        <text>S-methyl-5'-thioadenosine + phosphate = 5-(methylsulfanyl)-alpha-D-ribose 1-phosphate + adenine</text>
        <dbReference type="Rhea" id="RHEA:11852"/>
        <dbReference type="ChEBI" id="CHEBI:16708"/>
        <dbReference type="ChEBI" id="CHEBI:17509"/>
        <dbReference type="ChEBI" id="CHEBI:43474"/>
        <dbReference type="ChEBI" id="CHEBI:58533"/>
        <dbReference type="EC" id="2.4.2.28"/>
    </reaction>
    <physiologicalReaction direction="left-to-right" evidence="9">
        <dbReference type="Rhea" id="RHEA:11853"/>
    </physiologicalReaction>
</comment>
<keyword evidence="4" id="KW-0479">Metal-binding</keyword>
<evidence type="ECO:0000256" key="1">
    <source>
        <dbReference type="ARBA" id="ARBA00000553"/>
    </source>
</evidence>
<keyword evidence="6" id="KW-0862">Zinc</keyword>
<comment type="similarity">
    <text evidence="2">Belongs to the purine nucleoside phosphorylase YfiH/LACC1 family.</text>
</comment>
<evidence type="ECO:0000256" key="3">
    <source>
        <dbReference type="ARBA" id="ARBA00022679"/>
    </source>
</evidence>
<dbReference type="GO" id="GO:0005507">
    <property type="term" value="F:copper ion binding"/>
    <property type="evidence" value="ECO:0007669"/>
    <property type="project" value="TreeGrafter"/>
</dbReference>
<dbReference type="GO" id="GO:0016787">
    <property type="term" value="F:hydrolase activity"/>
    <property type="evidence" value="ECO:0007669"/>
    <property type="project" value="UniProtKB-KW"/>
</dbReference>
<dbReference type="EMBL" id="CAFBOS010000001">
    <property type="protein sequence ID" value="CAB4975491.1"/>
    <property type="molecule type" value="Genomic_DNA"/>
</dbReference>
<evidence type="ECO:0000256" key="6">
    <source>
        <dbReference type="ARBA" id="ARBA00022833"/>
    </source>
</evidence>
<accession>A0A6J6YZQ4</accession>
<keyword evidence="3" id="KW-0808">Transferase</keyword>
<dbReference type="GO" id="GO:0017061">
    <property type="term" value="F:S-methyl-5-thioadenosine phosphorylase activity"/>
    <property type="evidence" value="ECO:0007669"/>
    <property type="project" value="UniProtKB-EC"/>
</dbReference>
<dbReference type="InterPro" id="IPR038371">
    <property type="entry name" value="Cu_polyphenol_OxRdtase_sf"/>
</dbReference>
<dbReference type="Gene3D" id="3.60.140.10">
    <property type="entry name" value="CNF1/YfiH-like putative cysteine hydrolases"/>
    <property type="match status" value="1"/>
</dbReference>
<evidence type="ECO:0000256" key="5">
    <source>
        <dbReference type="ARBA" id="ARBA00022801"/>
    </source>
</evidence>
<dbReference type="EMBL" id="CAFBMH010000044">
    <property type="protein sequence ID" value="CAB4909312.1"/>
    <property type="molecule type" value="Genomic_DNA"/>
</dbReference>
<dbReference type="Pfam" id="PF02578">
    <property type="entry name" value="Cu-oxidase_4"/>
    <property type="match status" value="1"/>
</dbReference>
<keyword evidence="5" id="KW-0378">Hydrolase</keyword>
<reference evidence="10" key="1">
    <citation type="submission" date="2020-05" db="EMBL/GenBank/DDBJ databases">
        <authorList>
            <person name="Chiriac C."/>
            <person name="Salcher M."/>
            <person name="Ghai R."/>
            <person name="Kavagutti S V."/>
        </authorList>
    </citation>
    <scope>NUCLEOTIDE SEQUENCE</scope>
</reference>
<evidence type="ECO:0000313" key="10">
    <source>
        <dbReference type="EMBL" id="CAB4812468.1"/>
    </source>
</evidence>
<protein>
    <submittedName>
        <fullName evidence="10">Unannotated protein</fullName>
    </submittedName>
</protein>
<organism evidence="10">
    <name type="scientific">freshwater metagenome</name>
    <dbReference type="NCBI Taxonomy" id="449393"/>
    <lineage>
        <taxon>unclassified sequences</taxon>
        <taxon>metagenomes</taxon>
        <taxon>ecological metagenomes</taxon>
    </lineage>
</organism>
<evidence type="ECO:0000256" key="7">
    <source>
        <dbReference type="ARBA" id="ARBA00047989"/>
    </source>
</evidence>
<dbReference type="PANTHER" id="PTHR30616:SF2">
    <property type="entry name" value="PURINE NUCLEOSIDE PHOSPHORYLASE LACC1"/>
    <property type="match status" value="1"/>
</dbReference>
<name>A0A6J6YZQ4_9ZZZZ</name>
<proteinExistence type="inferred from homology"/>
<dbReference type="AlphaFoldDB" id="A0A6J6YZQ4"/>
<evidence type="ECO:0000256" key="2">
    <source>
        <dbReference type="ARBA" id="ARBA00007353"/>
    </source>
</evidence>
<dbReference type="InterPro" id="IPR003730">
    <property type="entry name" value="Cu_polyphenol_OxRdtase"/>
</dbReference>
<evidence type="ECO:0000313" key="11">
    <source>
        <dbReference type="EMBL" id="CAB4909312.1"/>
    </source>
</evidence>
<evidence type="ECO:0000256" key="4">
    <source>
        <dbReference type="ARBA" id="ARBA00022723"/>
    </source>
</evidence>
<evidence type="ECO:0000313" key="12">
    <source>
        <dbReference type="EMBL" id="CAB4975491.1"/>
    </source>
</evidence>
<dbReference type="SUPFAM" id="SSF64438">
    <property type="entry name" value="CNF1/YfiH-like putative cysteine hydrolases"/>
    <property type="match status" value="1"/>
</dbReference>
<dbReference type="NCBIfam" id="TIGR00726">
    <property type="entry name" value="peptidoglycan editing factor PgeF"/>
    <property type="match status" value="1"/>
</dbReference>
<comment type="catalytic activity">
    <reaction evidence="8">
        <text>adenosine + phosphate = alpha-D-ribose 1-phosphate + adenine</text>
        <dbReference type="Rhea" id="RHEA:27642"/>
        <dbReference type="ChEBI" id="CHEBI:16335"/>
        <dbReference type="ChEBI" id="CHEBI:16708"/>
        <dbReference type="ChEBI" id="CHEBI:43474"/>
        <dbReference type="ChEBI" id="CHEBI:57720"/>
        <dbReference type="EC" id="2.4.2.1"/>
    </reaction>
    <physiologicalReaction direction="left-to-right" evidence="8">
        <dbReference type="Rhea" id="RHEA:27643"/>
    </physiologicalReaction>
</comment>